<dbReference type="InterPro" id="IPR013216">
    <property type="entry name" value="Methyltransf_11"/>
</dbReference>
<comment type="caution">
    <text evidence="3">The sequence shown here is derived from an EMBL/GenBank/DDBJ whole genome shotgun (WGS) entry which is preliminary data.</text>
</comment>
<dbReference type="Proteomes" id="UP000620139">
    <property type="component" value="Unassembled WGS sequence"/>
</dbReference>
<dbReference type="InterPro" id="IPR029063">
    <property type="entry name" value="SAM-dependent_MTases_sf"/>
</dbReference>
<dbReference type="EMBL" id="JAEDAL010000002">
    <property type="protein sequence ID" value="MBH9552571.1"/>
    <property type="molecule type" value="Genomic_DNA"/>
</dbReference>
<evidence type="ECO:0000256" key="1">
    <source>
        <dbReference type="SAM" id="MobiDB-lite"/>
    </source>
</evidence>
<evidence type="ECO:0000313" key="4">
    <source>
        <dbReference type="Proteomes" id="UP000620139"/>
    </source>
</evidence>
<sequence length="245" mass="27821">MTAQEDAILGVASWLESPRGRYLLAWEQARLDQAVADLFGFHAVQLGWPALEGLRANRMPNRWLADESAGDLHCSFDALPFSNDSLDLLVLPHTLETAPDPHHRLAEAARVLRPEGRLLLLGLNPASLWGLHPQQWRDNRATGRERIGYRRLRDWLRLLSFDVTQAQFGCYRPPWSRAPWLEAWQFMDRHGPTWWPVFGAVYFIQAVKRVHGMRLVGLARSGPGRRPAAAVALPSRSSREGIRKS</sequence>
<dbReference type="AlphaFoldDB" id="A0A931IZC3"/>
<accession>A0A931IZC3</accession>
<feature type="compositionally biased region" description="Low complexity" evidence="1">
    <location>
        <begin position="222"/>
        <end position="234"/>
    </location>
</feature>
<keyword evidence="3" id="KW-0808">Transferase</keyword>
<dbReference type="GO" id="GO:0032259">
    <property type="term" value="P:methylation"/>
    <property type="evidence" value="ECO:0007669"/>
    <property type="project" value="UniProtKB-KW"/>
</dbReference>
<dbReference type="Gene3D" id="3.40.50.150">
    <property type="entry name" value="Vaccinia Virus protein VP39"/>
    <property type="match status" value="1"/>
</dbReference>
<keyword evidence="3" id="KW-0489">Methyltransferase</keyword>
<keyword evidence="4" id="KW-1185">Reference proteome</keyword>
<proteinExistence type="predicted"/>
<gene>
    <name evidence="3" type="ORF">I7X43_06860</name>
</gene>
<organism evidence="3 4">
    <name type="scientific">Inhella gelatinilytica</name>
    <dbReference type="NCBI Taxonomy" id="2795030"/>
    <lineage>
        <taxon>Bacteria</taxon>
        <taxon>Pseudomonadati</taxon>
        <taxon>Pseudomonadota</taxon>
        <taxon>Betaproteobacteria</taxon>
        <taxon>Burkholderiales</taxon>
        <taxon>Sphaerotilaceae</taxon>
        <taxon>Inhella</taxon>
    </lineage>
</organism>
<dbReference type="GO" id="GO:0008757">
    <property type="term" value="F:S-adenosylmethionine-dependent methyltransferase activity"/>
    <property type="evidence" value="ECO:0007669"/>
    <property type="project" value="InterPro"/>
</dbReference>
<reference evidence="3" key="1">
    <citation type="submission" date="2020-12" db="EMBL/GenBank/DDBJ databases">
        <title>The genome sequence of Inhella sp. 4Y17.</title>
        <authorList>
            <person name="Liu Y."/>
        </authorList>
    </citation>
    <scope>NUCLEOTIDE SEQUENCE</scope>
    <source>
        <strain evidence="3">4Y10</strain>
    </source>
</reference>
<evidence type="ECO:0000313" key="3">
    <source>
        <dbReference type="EMBL" id="MBH9552571.1"/>
    </source>
</evidence>
<dbReference type="SUPFAM" id="SSF53335">
    <property type="entry name" value="S-adenosyl-L-methionine-dependent methyltransferases"/>
    <property type="match status" value="1"/>
</dbReference>
<dbReference type="Pfam" id="PF08241">
    <property type="entry name" value="Methyltransf_11"/>
    <property type="match status" value="1"/>
</dbReference>
<protein>
    <submittedName>
        <fullName evidence="3">Methyltransferase domain-containing protein</fullName>
    </submittedName>
</protein>
<name>A0A931IZC3_9BURK</name>
<feature type="region of interest" description="Disordered" evidence="1">
    <location>
        <begin position="222"/>
        <end position="245"/>
    </location>
</feature>
<evidence type="ECO:0000259" key="2">
    <source>
        <dbReference type="Pfam" id="PF08241"/>
    </source>
</evidence>
<feature type="domain" description="Methyltransferase type 11" evidence="2">
    <location>
        <begin position="72"/>
        <end position="119"/>
    </location>
</feature>